<dbReference type="RefSeq" id="WP_344694913.1">
    <property type="nucleotide sequence ID" value="NZ_BAABBR010000001.1"/>
</dbReference>
<comment type="caution">
    <text evidence="1">The sequence shown here is derived from an EMBL/GenBank/DDBJ whole genome shotgun (WGS) entry which is preliminary data.</text>
</comment>
<protein>
    <recommendedName>
        <fullName evidence="3">GTPase</fullName>
    </recommendedName>
</protein>
<reference evidence="2" key="1">
    <citation type="journal article" date="2019" name="Int. J. Syst. Evol. Microbiol.">
        <title>The Global Catalogue of Microorganisms (GCM) 10K type strain sequencing project: providing services to taxonomists for standard genome sequencing and annotation.</title>
        <authorList>
            <consortium name="The Broad Institute Genomics Platform"/>
            <consortium name="The Broad Institute Genome Sequencing Center for Infectious Disease"/>
            <person name="Wu L."/>
            <person name="Ma J."/>
        </authorList>
    </citation>
    <scope>NUCLEOTIDE SEQUENCE [LARGE SCALE GENOMIC DNA]</scope>
    <source>
        <strain evidence="2">JCM 17564</strain>
    </source>
</reference>
<gene>
    <name evidence="1" type="ORF">GCM10022281_00210</name>
</gene>
<name>A0ABP7TFS4_9SPHN</name>
<dbReference type="EMBL" id="BAABBR010000001">
    <property type="protein sequence ID" value="GAA4025634.1"/>
    <property type="molecule type" value="Genomic_DNA"/>
</dbReference>
<organism evidence="1 2">
    <name type="scientific">Sphingomonas rosea</name>
    <dbReference type="NCBI Taxonomy" id="335605"/>
    <lineage>
        <taxon>Bacteria</taxon>
        <taxon>Pseudomonadati</taxon>
        <taxon>Pseudomonadota</taxon>
        <taxon>Alphaproteobacteria</taxon>
        <taxon>Sphingomonadales</taxon>
        <taxon>Sphingomonadaceae</taxon>
        <taxon>Sphingomonas</taxon>
    </lineage>
</organism>
<proteinExistence type="predicted"/>
<dbReference type="Proteomes" id="UP001424459">
    <property type="component" value="Unassembled WGS sequence"/>
</dbReference>
<evidence type="ECO:0008006" key="3">
    <source>
        <dbReference type="Google" id="ProtNLM"/>
    </source>
</evidence>
<evidence type="ECO:0000313" key="1">
    <source>
        <dbReference type="EMBL" id="GAA4025634.1"/>
    </source>
</evidence>
<evidence type="ECO:0000313" key="2">
    <source>
        <dbReference type="Proteomes" id="UP001424459"/>
    </source>
</evidence>
<accession>A0ABP7TFS4</accession>
<sequence length="127" mass="14136">MSPARLLFVYNADSGLVNALKDAWHKTVSPRTYPCSLCATTYGAVSMRPEWRTFLKRLNIPAVFLHRDEWQRAHPAVAEPLPAIFIQHGNEEPQVLVRATDMPLGQGLDQLMKLLTSRLGAQAGQAV</sequence>
<keyword evidence="2" id="KW-1185">Reference proteome</keyword>